<evidence type="ECO:0000256" key="1">
    <source>
        <dbReference type="SAM" id="SignalP"/>
    </source>
</evidence>
<protein>
    <submittedName>
        <fullName evidence="2">Uncharacterized protein</fullName>
    </submittedName>
</protein>
<dbReference type="AlphaFoldDB" id="A0A1I2G4K5"/>
<evidence type="ECO:0000313" key="3">
    <source>
        <dbReference type="Proteomes" id="UP000199400"/>
    </source>
</evidence>
<dbReference type="EMBL" id="FOMX01000030">
    <property type="protein sequence ID" value="SFF12634.1"/>
    <property type="molecule type" value="Genomic_DNA"/>
</dbReference>
<organism evidence="2 3">
    <name type="scientific">Nannocystis exedens</name>
    <dbReference type="NCBI Taxonomy" id="54"/>
    <lineage>
        <taxon>Bacteria</taxon>
        <taxon>Pseudomonadati</taxon>
        <taxon>Myxococcota</taxon>
        <taxon>Polyangia</taxon>
        <taxon>Nannocystales</taxon>
        <taxon>Nannocystaceae</taxon>
        <taxon>Nannocystis</taxon>
    </lineage>
</organism>
<evidence type="ECO:0000313" key="2">
    <source>
        <dbReference type="EMBL" id="SFF12634.1"/>
    </source>
</evidence>
<feature type="signal peptide" evidence="1">
    <location>
        <begin position="1"/>
        <end position="21"/>
    </location>
</feature>
<reference evidence="3" key="1">
    <citation type="submission" date="2016-10" db="EMBL/GenBank/DDBJ databases">
        <authorList>
            <person name="Varghese N."/>
            <person name="Submissions S."/>
        </authorList>
    </citation>
    <scope>NUCLEOTIDE SEQUENCE [LARGE SCALE GENOMIC DNA]</scope>
    <source>
        <strain evidence="3">ATCC 25963</strain>
    </source>
</reference>
<dbReference type="Proteomes" id="UP000199400">
    <property type="component" value="Unassembled WGS sequence"/>
</dbReference>
<keyword evidence="3" id="KW-1185">Reference proteome</keyword>
<keyword evidence="1" id="KW-0732">Signal</keyword>
<feature type="chain" id="PRO_5011744449" evidence="1">
    <location>
        <begin position="22"/>
        <end position="431"/>
    </location>
</feature>
<dbReference type="RefSeq" id="WP_096325730.1">
    <property type="nucleotide sequence ID" value="NZ_FOMX01000030.1"/>
</dbReference>
<sequence>MSSTYPIPLSLLASLAASLLACSYEPPPPTWDGYIIDCDPERSDDPLLCVHKSTFDCPQRSYYLRNALCARGLGGTPWDYPDPRNVPTMIDLDSDGGLEEVGVCDPSTDYDGIVEVDWANVACSDCGMCGSQISGWNEWFPKQGYGWDELSWCPDNFDALWAPGGLCDGGSADTLSDIWKCLGSDQISGVMTDDGDLSTYWISYDDPTCVYATDQAAARTKCEAVCNTMNAVYNTEAANSGGEKDWNPEFLCSAFATSTPEIAANPGTECFFGGPMALVNATPFGAVGELEVGTDRAQSEAFAGVVDYDVGACVNHDCELTIRELVVGPRELTGEFNTSGFIVEDLRVRLAQPARATLDQSTGEVRFPYGELKLKVSTGSVRAGTTPISSGIAEQLVFVDDAYGLYVAGELWLDLNEVLGDAVFSLTLTTN</sequence>
<name>A0A1I2G4K5_9BACT</name>
<gene>
    <name evidence="2" type="ORF">SAMN02745121_07061</name>
</gene>
<proteinExistence type="predicted"/>
<dbReference type="STRING" id="54.SAMN02745121_07061"/>
<accession>A0A1I2G4K5</accession>